<dbReference type="SUPFAM" id="SSF53067">
    <property type="entry name" value="Actin-like ATPase domain"/>
    <property type="match status" value="2"/>
</dbReference>
<dbReference type="PIRSF" id="PIRSF000538">
    <property type="entry name" value="GlpK"/>
    <property type="match status" value="1"/>
</dbReference>
<name>A0A9D1JAD0_9FIRM</name>
<accession>A0A9D1JAD0</accession>
<comment type="caution">
    <text evidence="9">The sequence shown here is derived from an EMBL/GenBank/DDBJ whole genome shotgun (WGS) entry which is preliminary data.</text>
</comment>
<evidence type="ECO:0000256" key="6">
    <source>
        <dbReference type="ARBA" id="ARBA00043149"/>
    </source>
</evidence>
<evidence type="ECO:0000313" key="10">
    <source>
        <dbReference type="Proteomes" id="UP000823912"/>
    </source>
</evidence>
<comment type="similarity">
    <text evidence="1">Belongs to the FGGY kinase family.</text>
</comment>
<evidence type="ECO:0000256" key="5">
    <source>
        <dbReference type="ARBA" id="ARBA00022840"/>
    </source>
</evidence>
<protein>
    <recommendedName>
        <fullName evidence="6">ATP:glycerol 3-phosphotransferase</fullName>
    </recommendedName>
</protein>
<evidence type="ECO:0000256" key="2">
    <source>
        <dbReference type="ARBA" id="ARBA00022679"/>
    </source>
</evidence>
<evidence type="ECO:0000313" key="9">
    <source>
        <dbReference type="EMBL" id="HIR70531.1"/>
    </source>
</evidence>
<evidence type="ECO:0000256" key="1">
    <source>
        <dbReference type="ARBA" id="ARBA00009156"/>
    </source>
</evidence>
<feature type="domain" description="Carbohydrate kinase FGGY C-terminal" evidence="8">
    <location>
        <begin position="253"/>
        <end position="442"/>
    </location>
</feature>
<dbReference type="EMBL" id="DVHM01000076">
    <property type="protein sequence ID" value="HIR70531.1"/>
    <property type="molecule type" value="Genomic_DNA"/>
</dbReference>
<keyword evidence="5" id="KW-0067">ATP-binding</keyword>
<keyword evidence="2 9" id="KW-0808">Transferase</keyword>
<organism evidence="9 10">
    <name type="scientific">Candidatus Pullilachnospira gallistercoris</name>
    <dbReference type="NCBI Taxonomy" id="2840911"/>
    <lineage>
        <taxon>Bacteria</taxon>
        <taxon>Bacillati</taxon>
        <taxon>Bacillota</taxon>
        <taxon>Clostridia</taxon>
        <taxon>Lachnospirales</taxon>
        <taxon>Lachnospiraceae</taxon>
        <taxon>Lachnospiraceae incertae sedis</taxon>
        <taxon>Candidatus Pullilachnospira</taxon>
    </lineage>
</organism>
<dbReference type="InterPro" id="IPR018484">
    <property type="entry name" value="FGGY_N"/>
</dbReference>
<dbReference type="InterPro" id="IPR018483">
    <property type="entry name" value="Carb_kinase_FGGY_CS"/>
</dbReference>
<dbReference type="AlphaFoldDB" id="A0A9D1JAD0"/>
<dbReference type="Pfam" id="PF02782">
    <property type="entry name" value="FGGY_C"/>
    <property type="match status" value="1"/>
</dbReference>
<evidence type="ECO:0000259" key="8">
    <source>
        <dbReference type="Pfam" id="PF02782"/>
    </source>
</evidence>
<dbReference type="PANTHER" id="PTHR10196">
    <property type="entry name" value="SUGAR KINASE"/>
    <property type="match status" value="1"/>
</dbReference>
<dbReference type="PANTHER" id="PTHR10196:SF69">
    <property type="entry name" value="GLYCEROL KINASE"/>
    <property type="match status" value="1"/>
</dbReference>
<dbReference type="PROSITE" id="PS00933">
    <property type="entry name" value="FGGY_KINASES_1"/>
    <property type="match status" value="1"/>
</dbReference>
<reference evidence="9" key="2">
    <citation type="journal article" date="2021" name="PeerJ">
        <title>Extensive microbial diversity within the chicken gut microbiome revealed by metagenomics and culture.</title>
        <authorList>
            <person name="Gilroy R."/>
            <person name="Ravi A."/>
            <person name="Getino M."/>
            <person name="Pursley I."/>
            <person name="Horton D.L."/>
            <person name="Alikhan N.F."/>
            <person name="Baker D."/>
            <person name="Gharbi K."/>
            <person name="Hall N."/>
            <person name="Watson M."/>
            <person name="Adriaenssens E.M."/>
            <person name="Foster-Nyarko E."/>
            <person name="Jarju S."/>
            <person name="Secka A."/>
            <person name="Antonio M."/>
            <person name="Oren A."/>
            <person name="Chaudhuri R.R."/>
            <person name="La Ragione R."/>
            <person name="Hildebrand F."/>
            <person name="Pallen M.J."/>
        </authorList>
    </citation>
    <scope>NUCLEOTIDE SEQUENCE</scope>
    <source>
        <strain evidence="9">ChiSjej5B23-6657</strain>
    </source>
</reference>
<dbReference type="GO" id="GO:0005524">
    <property type="term" value="F:ATP binding"/>
    <property type="evidence" value="ECO:0007669"/>
    <property type="project" value="UniProtKB-KW"/>
</dbReference>
<keyword evidence="4 9" id="KW-0418">Kinase</keyword>
<evidence type="ECO:0000256" key="4">
    <source>
        <dbReference type="ARBA" id="ARBA00022777"/>
    </source>
</evidence>
<dbReference type="Gene3D" id="3.30.420.40">
    <property type="match status" value="2"/>
</dbReference>
<gene>
    <name evidence="9" type="primary">glpK</name>
    <name evidence="9" type="ORF">IAA55_04550</name>
</gene>
<dbReference type="GO" id="GO:0005829">
    <property type="term" value="C:cytosol"/>
    <property type="evidence" value="ECO:0007669"/>
    <property type="project" value="TreeGrafter"/>
</dbReference>
<dbReference type="InterPro" id="IPR018485">
    <property type="entry name" value="FGGY_C"/>
</dbReference>
<feature type="domain" description="Carbohydrate kinase FGGY N-terminal" evidence="7">
    <location>
        <begin position="3"/>
        <end position="243"/>
    </location>
</feature>
<sequence>MAYVIGIDQSTQGTKVLLFDGNGNIMYRADRPHRQIINDRGWVSHDMEEVYANLINGVRELLEQTGVDDKKIAAVGISNQRETTVAWGKDGKPLAPAVVWQCGRAKGIVEELERKDPGLEGKVRQITGLPLSPYFPAAKMAWLLREEGTALHLGTVDSYLVYRLTGGETFATDYSNASRTQLFDLRELRWSGELCGLFGVPVSSLPEVRDSNACYGATDFEGVLSNPVPILGVLGDSHAALFGQGCHRKGMMKTTFGTGSSMMLHIGERFQESCHGLATSLAWGIDGKVSYVLEGNINYTGAVISWLKNDLELIDSTSEVEPLIGRANPEDTTVVVPAFTGLGAPYWDDEAKAAIVGMTRTTKKAEIVKAATESIAHQIADVLRAMEQDFGGKIAELRADGGPTKNTYLMQFTADMTGTPVSASKTEELSAIGAAYLAGIAAGCYNREEIFSNIAYTSYQPAMEEKRRNLLSERWKSAVESVLRAS</sequence>
<dbReference type="InterPro" id="IPR043129">
    <property type="entry name" value="ATPase_NBD"/>
</dbReference>
<dbReference type="GO" id="GO:0004370">
    <property type="term" value="F:glycerol kinase activity"/>
    <property type="evidence" value="ECO:0007669"/>
    <property type="project" value="TreeGrafter"/>
</dbReference>
<dbReference type="NCBIfam" id="NF000756">
    <property type="entry name" value="PRK00047.1"/>
    <property type="match status" value="1"/>
</dbReference>
<dbReference type="GO" id="GO:0019563">
    <property type="term" value="P:glycerol catabolic process"/>
    <property type="evidence" value="ECO:0007669"/>
    <property type="project" value="TreeGrafter"/>
</dbReference>
<dbReference type="InterPro" id="IPR000577">
    <property type="entry name" value="Carb_kinase_FGGY"/>
</dbReference>
<reference evidence="9" key="1">
    <citation type="submission" date="2020-10" db="EMBL/GenBank/DDBJ databases">
        <authorList>
            <person name="Gilroy R."/>
        </authorList>
    </citation>
    <scope>NUCLEOTIDE SEQUENCE</scope>
    <source>
        <strain evidence="9">ChiSjej5B23-6657</strain>
    </source>
</reference>
<evidence type="ECO:0000256" key="3">
    <source>
        <dbReference type="ARBA" id="ARBA00022741"/>
    </source>
</evidence>
<proteinExistence type="inferred from homology"/>
<dbReference type="CDD" id="cd07769">
    <property type="entry name" value="ASKHA_NBD_FGGY_GK"/>
    <property type="match status" value="1"/>
</dbReference>
<evidence type="ECO:0000259" key="7">
    <source>
        <dbReference type="Pfam" id="PF00370"/>
    </source>
</evidence>
<dbReference type="Pfam" id="PF00370">
    <property type="entry name" value="FGGY_N"/>
    <property type="match status" value="1"/>
</dbReference>
<dbReference type="Proteomes" id="UP000823912">
    <property type="component" value="Unassembled WGS sequence"/>
</dbReference>
<keyword evidence="3" id="KW-0547">Nucleotide-binding</keyword>